<name>A0A5N6TV77_ASPAV</name>
<feature type="region of interest" description="Disordered" evidence="1">
    <location>
        <begin position="37"/>
        <end position="95"/>
    </location>
</feature>
<dbReference type="Pfam" id="PF20516">
    <property type="entry name" value="PDDEXK_12"/>
    <property type="match status" value="1"/>
</dbReference>
<accession>A0A5N6TV77</accession>
<evidence type="ECO:0000259" key="2">
    <source>
        <dbReference type="Pfam" id="PF20516"/>
    </source>
</evidence>
<evidence type="ECO:0000313" key="4">
    <source>
        <dbReference type="Proteomes" id="UP000325780"/>
    </source>
</evidence>
<sequence length="418" mass="47019">MNIESWLEKLPNLPPSISPGDLLSLHSTSPLFQVHRKKRAISMPPSRQLSPSKRQRTDVDDSDQRTTNASEISISDRTKFRSSASNNTSRQTSPARDIFNQLRLAKPAIICEPQSTGFIPNTVLSLRKRLTDGFGQKVIPRAFESRIRASDPAGAEDIPDSAYFDSAHMSDAVIDALWSEIEEVRIEARHCDMFGKDENAWCLDVVQPVLRSSLKEIPKLRLTNVQSQQIDGGLLPIVRNNLTRINKKADYSFSFSCHDPEVYDLYQRVSLGGPGYQISQTTDAFNKRTILFSGIEVKADDGGKKEALAQLAIWLSANLERLVRLGELVKGASVPTDWLVPTIGYTVIGHDWLTYMAYRVEDEVHIVGPISSVLVDTRSTYGILKLRDLEHRVNEYALSVYWPWIRTEILQPLATLDE</sequence>
<dbReference type="AlphaFoldDB" id="A0A5N6TV77"/>
<feature type="compositionally biased region" description="Basic and acidic residues" evidence="1">
    <location>
        <begin position="55"/>
        <end position="64"/>
    </location>
</feature>
<dbReference type="InterPro" id="IPR046797">
    <property type="entry name" value="PDDEXK_12"/>
</dbReference>
<feature type="domain" description="PD-(D/E)XK nuclease-like" evidence="2">
    <location>
        <begin position="155"/>
        <end position="402"/>
    </location>
</feature>
<reference evidence="3 4" key="1">
    <citation type="submission" date="2019-04" db="EMBL/GenBank/DDBJ databases">
        <title>Friends and foes A comparative genomics study of 23 Aspergillus species from section Flavi.</title>
        <authorList>
            <consortium name="DOE Joint Genome Institute"/>
            <person name="Kjaerbolling I."/>
            <person name="Vesth T."/>
            <person name="Frisvad J.C."/>
            <person name="Nybo J.L."/>
            <person name="Theobald S."/>
            <person name="Kildgaard S."/>
            <person name="Isbrandt T."/>
            <person name="Kuo A."/>
            <person name="Sato A."/>
            <person name="Lyhne E.K."/>
            <person name="Kogle M.E."/>
            <person name="Wiebenga A."/>
            <person name="Kun R.S."/>
            <person name="Lubbers R.J."/>
            <person name="Makela M.R."/>
            <person name="Barry K."/>
            <person name="Chovatia M."/>
            <person name="Clum A."/>
            <person name="Daum C."/>
            <person name="Haridas S."/>
            <person name="He G."/>
            <person name="LaButti K."/>
            <person name="Lipzen A."/>
            <person name="Mondo S."/>
            <person name="Riley R."/>
            <person name="Salamov A."/>
            <person name="Simmons B.A."/>
            <person name="Magnuson J.K."/>
            <person name="Henrissat B."/>
            <person name="Mortensen U.H."/>
            <person name="Larsen T.O."/>
            <person name="Devries R.P."/>
            <person name="Grigoriev I.V."/>
            <person name="Machida M."/>
            <person name="Baker S.E."/>
            <person name="Andersen M.R."/>
        </authorList>
    </citation>
    <scope>NUCLEOTIDE SEQUENCE [LARGE SCALE GENOMIC DNA]</scope>
    <source>
        <strain evidence="3 4">IBT 18842</strain>
    </source>
</reference>
<keyword evidence="4" id="KW-1185">Reference proteome</keyword>
<organism evidence="3 4">
    <name type="scientific">Aspergillus avenaceus</name>
    <dbReference type="NCBI Taxonomy" id="36643"/>
    <lineage>
        <taxon>Eukaryota</taxon>
        <taxon>Fungi</taxon>
        <taxon>Dikarya</taxon>
        <taxon>Ascomycota</taxon>
        <taxon>Pezizomycotina</taxon>
        <taxon>Eurotiomycetes</taxon>
        <taxon>Eurotiomycetidae</taxon>
        <taxon>Eurotiales</taxon>
        <taxon>Aspergillaceae</taxon>
        <taxon>Aspergillus</taxon>
        <taxon>Aspergillus subgen. Circumdati</taxon>
    </lineage>
</organism>
<proteinExistence type="predicted"/>
<dbReference type="EMBL" id="ML742098">
    <property type="protein sequence ID" value="KAE8150278.1"/>
    <property type="molecule type" value="Genomic_DNA"/>
</dbReference>
<feature type="compositionally biased region" description="Polar residues" evidence="1">
    <location>
        <begin position="80"/>
        <end position="94"/>
    </location>
</feature>
<dbReference type="Proteomes" id="UP000325780">
    <property type="component" value="Unassembled WGS sequence"/>
</dbReference>
<protein>
    <recommendedName>
        <fullName evidence="2">PD-(D/E)XK nuclease-like domain-containing protein</fullName>
    </recommendedName>
</protein>
<evidence type="ECO:0000313" key="3">
    <source>
        <dbReference type="EMBL" id="KAE8150278.1"/>
    </source>
</evidence>
<evidence type="ECO:0000256" key="1">
    <source>
        <dbReference type="SAM" id="MobiDB-lite"/>
    </source>
</evidence>
<gene>
    <name evidence="3" type="ORF">BDV25DRAFT_172276</name>
</gene>
<dbReference type="OrthoDB" id="4161186at2759"/>